<name>A0A507DUZ5_9FUNG</name>
<dbReference type="Proteomes" id="UP000317494">
    <property type="component" value="Unassembled WGS sequence"/>
</dbReference>
<dbReference type="EMBL" id="QEAN01000001">
    <property type="protein sequence ID" value="TPX55025.1"/>
    <property type="molecule type" value="Genomic_DNA"/>
</dbReference>
<evidence type="ECO:0000313" key="1">
    <source>
        <dbReference type="EMBL" id="TPX55025.1"/>
    </source>
</evidence>
<keyword evidence="2" id="KW-1185">Reference proteome</keyword>
<reference evidence="1 2" key="1">
    <citation type="journal article" date="2019" name="Sci. Rep.">
        <title>Comparative genomics of chytrid fungi reveal insights into the obligate biotrophic and pathogenic lifestyle of Synchytrium endobioticum.</title>
        <authorList>
            <person name="van de Vossenberg B.T.L.H."/>
            <person name="Warris S."/>
            <person name="Nguyen H.D.T."/>
            <person name="van Gent-Pelzer M.P.E."/>
            <person name="Joly D.L."/>
            <person name="van de Geest H.C."/>
            <person name="Bonants P.J.M."/>
            <person name="Smith D.S."/>
            <person name="Levesque C.A."/>
            <person name="van der Lee T.A.J."/>
        </authorList>
    </citation>
    <scope>NUCLEOTIDE SEQUENCE [LARGE SCALE GENOMIC DNA]</scope>
    <source>
        <strain evidence="1 2">MB42</strain>
    </source>
</reference>
<organism evidence="1 2">
    <name type="scientific">Synchytrium endobioticum</name>
    <dbReference type="NCBI Taxonomy" id="286115"/>
    <lineage>
        <taxon>Eukaryota</taxon>
        <taxon>Fungi</taxon>
        <taxon>Fungi incertae sedis</taxon>
        <taxon>Chytridiomycota</taxon>
        <taxon>Chytridiomycota incertae sedis</taxon>
        <taxon>Chytridiomycetes</taxon>
        <taxon>Synchytriales</taxon>
        <taxon>Synchytriaceae</taxon>
        <taxon>Synchytrium</taxon>
    </lineage>
</organism>
<protein>
    <submittedName>
        <fullName evidence="1">Uncharacterized protein</fullName>
    </submittedName>
</protein>
<gene>
    <name evidence="1" type="ORF">SeMB42_g00017</name>
</gene>
<proteinExistence type="predicted"/>
<dbReference type="AlphaFoldDB" id="A0A507DUZ5"/>
<comment type="caution">
    <text evidence="1">The sequence shown here is derived from an EMBL/GenBank/DDBJ whole genome shotgun (WGS) entry which is preliminary data.</text>
</comment>
<sequence>MVCTATAMLEIRPPEDELALKGKNEKLAELIQRQDEFEPLDGLRATVSKFMEQFICDEEAAIELRREELGLEHDASFSPLPTTSLGAQFMYINTTALLEINNAIIEINTSAWERARMSATARNKFHMFKQKSIIFQTHKTPDQQLGQPTNGFDYDDMDDKMKWLRIRGSVGIALVPTGWQVCRRMQDVLKPTIDSLFMQLGISKHAQLYGIETKMQPNILYCFLYELAFAERPRPFKRV</sequence>
<evidence type="ECO:0000313" key="2">
    <source>
        <dbReference type="Proteomes" id="UP000317494"/>
    </source>
</evidence>
<dbReference type="VEuPathDB" id="FungiDB:SeMB42_g00017"/>
<accession>A0A507DUZ5</accession>